<dbReference type="RefSeq" id="XP_053591264.1">
    <property type="nucleotide sequence ID" value="XM_053722619.1"/>
</dbReference>
<dbReference type="KEGG" id="crq:GCK72_000682"/>
<organism evidence="1 2">
    <name type="scientific">Caenorhabditis remanei</name>
    <name type="common">Caenorhabditis vulgaris</name>
    <dbReference type="NCBI Taxonomy" id="31234"/>
    <lineage>
        <taxon>Eukaryota</taxon>
        <taxon>Metazoa</taxon>
        <taxon>Ecdysozoa</taxon>
        <taxon>Nematoda</taxon>
        <taxon>Chromadorea</taxon>
        <taxon>Rhabditida</taxon>
        <taxon>Rhabditina</taxon>
        <taxon>Rhabditomorpha</taxon>
        <taxon>Rhabditoidea</taxon>
        <taxon>Rhabditidae</taxon>
        <taxon>Peloderinae</taxon>
        <taxon>Caenorhabditis</taxon>
    </lineage>
</organism>
<sequence length="272" mass="30886">MMASCSQKFHRYMKSLMRSHFDKIFTITYESRTSHFIDISSSSSEDDPFISIPASLRTRPLVPINLCGMDLQVCMPTRIHPLEIQCNRIGELTTTKSEALLNQTLVAFTNSLMTKDVLMQSMMKSFPNIMCGNGCVSLRKESSRTKRKCCLLKHAIKNKEEQLTHIRCGKCDIVLLNNYGRHVFVRISNNIGELTTTKSEALLNQTLVAFTNSLMTKDVLMQSMMKSFPNIMCGNGCASLRKESSRTKRSTRLWKWTKDISNGSLDGRFNKA</sequence>
<name>A0A6A5HMM1_CAERE</name>
<dbReference type="EMBL" id="WUAV01000001">
    <property type="protein sequence ID" value="KAF1768869.1"/>
    <property type="molecule type" value="Genomic_DNA"/>
</dbReference>
<gene>
    <name evidence="1" type="ORF">GCK72_000682</name>
</gene>
<dbReference type="CTD" id="9821138"/>
<proteinExistence type="predicted"/>
<evidence type="ECO:0000313" key="2">
    <source>
        <dbReference type="Proteomes" id="UP000483820"/>
    </source>
</evidence>
<dbReference type="AlphaFoldDB" id="A0A6A5HMM1"/>
<reference evidence="1 2" key="1">
    <citation type="submission" date="2019-12" db="EMBL/GenBank/DDBJ databases">
        <title>Chromosome-level assembly of the Caenorhabditis remanei genome.</title>
        <authorList>
            <person name="Teterina A.A."/>
            <person name="Willis J.H."/>
            <person name="Phillips P.C."/>
        </authorList>
    </citation>
    <scope>NUCLEOTIDE SEQUENCE [LARGE SCALE GENOMIC DNA]</scope>
    <source>
        <strain evidence="1 2">PX506</strain>
        <tissue evidence="1">Whole organism</tissue>
    </source>
</reference>
<protein>
    <submittedName>
        <fullName evidence="1">Uncharacterized protein</fullName>
    </submittedName>
</protein>
<accession>A0A6A5HMM1</accession>
<comment type="caution">
    <text evidence="1">The sequence shown here is derived from an EMBL/GenBank/DDBJ whole genome shotgun (WGS) entry which is preliminary data.</text>
</comment>
<evidence type="ECO:0000313" key="1">
    <source>
        <dbReference type="EMBL" id="KAF1768869.1"/>
    </source>
</evidence>
<dbReference type="GeneID" id="9821138"/>
<dbReference type="Proteomes" id="UP000483820">
    <property type="component" value="Chromosome I"/>
</dbReference>